<evidence type="ECO:0000256" key="5">
    <source>
        <dbReference type="ARBA" id="ARBA00022490"/>
    </source>
</evidence>
<keyword evidence="7 21" id="KW-0812">Transmembrane</keyword>
<dbReference type="InterPro" id="IPR000253">
    <property type="entry name" value="FHA_dom"/>
</dbReference>
<evidence type="ECO:0000256" key="9">
    <source>
        <dbReference type="ARBA" id="ARBA00022989"/>
    </source>
</evidence>
<dbReference type="PANTHER" id="PTHR15715:SF37">
    <property type="entry name" value="LD47843P"/>
    <property type="match status" value="1"/>
</dbReference>
<dbReference type="GeneID" id="106670488"/>
<evidence type="ECO:0000256" key="7">
    <source>
        <dbReference type="ARBA" id="ARBA00022692"/>
    </source>
</evidence>
<dbReference type="PANTHER" id="PTHR15715">
    <property type="entry name" value="CENTROSOMAL PROTEIN OF 170 KDA"/>
    <property type="match status" value="1"/>
</dbReference>
<evidence type="ECO:0000256" key="2">
    <source>
        <dbReference type="ARBA" id="ARBA00004304"/>
    </source>
</evidence>
<comment type="similarity">
    <text evidence="16">Belongs to the SLMAP family.</text>
</comment>
<evidence type="ECO:0000256" key="4">
    <source>
        <dbReference type="ARBA" id="ARBA00022475"/>
    </source>
</evidence>
<feature type="transmembrane region" description="Helical" evidence="21">
    <location>
        <begin position="744"/>
        <end position="763"/>
    </location>
</feature>
<feature type="domain" description="FHA" evidence="22">
    <location>
        <begin position="27"/>
        <end position="82"/>
    </location>
</feature>
<name>A0A8I6SSB0_CIMLE</name>
<dbReference type="AlphaFoldDB" id="A0A8I6SSB0"/>
<evidence type="ECO:0000256" key="18">
    <source>
        <dbReference type="ARBA" id="ARBA00074026"/>
    </source>
</evidence>
<dbReference type="RefSeq" id="XP_024086210.1">
    <property type="nucleotide sequence ID" value="XM_024230442.1"/>
</dbReference>
<dbReference type="CTD" id="7871"/>
<evidence type="ECO:0000313" key="23">
    <source>
        <dbReference type="EnsemblMetazoa" id="XP_024086210.1"/>
    </source>
</evidence>
<evidence type="ECO:0000259" key="22">
    <source>
        <dbReference type="PROSITE" id="PS50006"/>
    </source>
</evidence>
<protein>
    <recommendedName>
        <fullName evidence="18">Sarcolemmal membrane-associated protein</fullName>
    </recommendedName>
</protein>
<feature type="compositionally biased region" description="Basic and acidic residues" evidence="20">
    <location>
        <begin position="474"/>
        <end position="486"/>
    </location>
</feature>
<keyword evidence="8" id="KW-0256">Endoplasmic reticulum</keyword>
<feature type="coiled-coil region" evidence="19">
    <location>
        <begin position="198"/>
        <end position="340"/>
    </location>
</feature>
<feature type="compositionally biased region" description="Polar residues" evidence="20">
    <location>
        <begin position="460"/>
        <end position="472"/>
    </location>
</feature>
<comment type="function">
    <text evidence="14">Associates with the striatin-interacting phosphatase and kinase (STRIPAK) core complex, forming the extended (SIKE1:SLMAP)STRIPAK complex. The (SIKE1:SLMAP)STRIPAK complex dephosphorylates STK3 leading to the inhibition of Hippo signaling and the control of cell growth. May play a role during myoblast fusion.</text>
</comment>
<evidence type="ECO:0000256" key="11">
    <source>
        <dbReference type="ARBA" id="ARBA00023128"/>
    </source>
</evidence>
<evidence type="ECO:0000256" key="13">
    <source>
        <dbReference type="ARBA" id="ARBA00023212"/>
    </source>
</evidence>
<dbReference type="Proteomes" id="UP000494040">
    <property type="component" value="Unassembled WGS sequence"/>
</dbReference>
<sequence>MAGKAIMTCRPNSHPFQERTLNLEQPVKIGRSVARTRPAPNNALFDCKVLSRNHAMIWYANGKFFLQDTKSSNGTFVNNQRLSKSGDESSAREVSSGDIVQFGVDVLENSRKVTHGCIVAILKLYLPDGKEAKASESTTEVVFSNRLINVEDLYELHHYLQDAIQREHLLETKLLALQAILNNIRKSADQGWKALIAEDSLLTRVEALENQLQLYSKTFGQDKLKEDLQKLQEDKTNYQSTTKLFLKRILDEKLDTELKCDEVKRSLINLETQCSNLSEELSKSYCHIQDLAQKLSTQMVRNDESVAKLQELEEQHTEALSKLENRNQELEELLARQQQQVTVCFDRTIVNNEKSSFEHQPKSIGDIEIDEDTNKENRISNITNDELQQLTNSLEKERKCKEVLELIMAQRDLLQAEKHARLQQINSLQDDYDEYSLKKQDVEDECKKVEASIESLEAQVRSSADSFSSETLSMDEKGESQKLTNGRDESLEAKIKELKAIYYEAKASKGTCENNMSILKEDINLAKDSLSKTSGSCLITQEKLEKAQKDYEECYLISQSLTEQVKLKNQYIFMEGAEREDFQSGDGPRKVVNENSEKTLDEIEQVGKQNRNDSSHVRAKMIMSDVDSVCESNKILDELHVVQEEYLSSQKKIAVMESEILNLKEDCSRLSSEKELLETEFQAIKSNQNVSSDRDELFAKVTTLEEKLVTLASQYMKCNEERVALSQKLASTSLECDALSHQSFFNLVFALPCMLLFLALAIISYPTLSHYLGTAE</sequence>
<proteinExistence type="inferred from homology"/>
<evidence type="ECO:0000256" key="14">
    <source>
        <dbReference type="ARBA" id="ARBA00057671"/>
    </source>
</evidence>
<dbReference type="Gene3D" id="2.60.200.20">
    <property type="match status" value="1"/>
</dbReference>
<dbReference type="OMA" id="QGWKALI"/>
<dbReference type="CDD" id="cd22679">
    <property type="entry name" value="FHA_SLMAP"/>
    <property type="match status" value="1"/>
</dbReference>
<keyword evidence="10 19" id="KW-0175">Coiled coil</keyword>
<organism evidence="23 24">
    <name type="scientific">Cimex lectularius</name>
    <name type="common">Bed bug</name>
    <name type="synonym">Acanthia lectularia</name>
    <dbReference type="NCBI Taxonomy" id="79782"/>
    <lineage>
        <taxon>Eukaryota</taxon>
        <taxon>Metazoa</taxon>
        <taxon>Ecdysozoa</taxon>
        <taxon>Arthropoda</taxon>
        <taxon>Hexapoda</taxon>
        <taxon>Insecta</taxon>
        <taxon>Pterygota</taxon>
        <taxon>Neoptera</taxon>
        <taxon>Paraneoptera</taxon>
        <taxon>Hemiptera</taxon>
        <taxon>Heteroptera</taxon>
        <taxon>Panheteroptera</taxon>
        <taxon>Cimicomorpha</taxon>
        <taxon>Cimicidae</taxon>
        <taxon>Cimex</taxon>
    </lineage>
</organism>
<accession>A0A8I6SSB0</accession>
<dbReference type="EnsemblMetazoa" id="XM_024230442.1">
    <property type="protein sequence ID" value="XP_024086210.1"/>
    <property type="gene ID" value="LOC106670488"/>
</dbReference>
<dbReference type="FunFam" id="2.60.200.20:FF:000003">
    <property type="entry name" value="sarcolemmal membrane-associated protein isoform X2"/>
    <property type="match status" value="1"/>
</dbReference>
<dbReference type="GO" id="GO:0042383">
    <property type="term" value="C:sarcolemma"/>
    <property type="evidence" value="ECO:0007669"/>
    <property type="project" value="UniProtKB-SubCell"/>
</dbReference>
<evidence type="ECO:0000256" key="15">
    <source>
        <dbReference type="ARBA" id="ARBA00060409"/>
    </source>
</evidence>
<dbReference type="SMART" id="SM00240">
    <property type="entry name" value="FHA"/>
    <property type="match status" value="1"/>
</dbReference>
<keyword evidence="12 21" id="KW-0472">Membrane</keyword>
<dbReference type="OrthoDB" id="687730at2759"/>
<evidence type="ECO:0000256" key="1">
    <source>
        <dbReference type="ARBA" id="ARBA00004300"/>
    </source>
</evidence>
<comment type="subunit">
    <text evidence="17">Homodimer. Interacts with myosin. Interacts with SIKE1 and both associate with the STRIPAK core complex composed of PP2A catalytic and scaffolding subunits, the striatins (PP2A regulatory subunits), the striatin-associated proteins MOB4, STRIP1 and STRIP2, PDCD10 and members of the STE20 kinases, such as STK24 and STK26. Interacts (via FHA domain) with STK3 (when phosphorylated); the interaction associates STK3 with the STRIPAK complex.</text>
</comment>
<evidence type="ECO:0000256" key="3">
    <source>
        <dbReference type="ARBA" id="ARBA00004389"/>
    </source>
</evidence>
<dbReference type="GO" id="GO:0005813">
    <property type="term" value="C:centrosome"/>
    <property type="evidence" value="ECO:0007669"/>
    <property type="project" value="UniProtKB-SubCell"/>
</dbReference>
<dbReference type="InterPro" id="IPR051176">
    <property type="entry name" value="Cent_Immune-Sig_Mod"/>
</dbReference>
<evidence type="ECO:0000256" key="8">
    <source>
        <dbReference type="ARBA" id="ARBA00022824"/>
    </source>
</evidence>
<dbReference type="SUPFAM" id="SSF49879">
    <property type="entry name" value="SMAD/FHA domain"/>
    <property type="match status" value="1"/>
</dbReference>
<evidence type="ECO:0000256" key="20">
    <source>
        <dbReference type="SAM" id="MobiDB-lite"/>
    </source>
</evidence>
<keyword evidence="13" id="KW-0206">Cytoskeleton</keyword>
<dbReference type="GO" id="GO:0031966">
    <property type="term" value="C:mitochondrial membrane"/>
    <property type="evidence" value="ECO:0007669"/>
    <property type="project" value="UniProtKB-SubCell"/>
</dbReference>
<keyword evidence="6" id="KW-0597">Phosphoprotein</keyword>
<keyword evidence="4" id="KW-1003">Cell membrane</keyword>
<dbReference type="InterPro" id="IPR008984">
    <property type="entry name" value="SMAD_FHA_dom_sf"/>
</dbReference>
<reference evidence="23" key="1">
    <citation type="submission" date="2022-01" db="UniProtKB">
        <authorList>
            <consortium name="EnsemblMetazoa"/>
        </authorList>
    </citation>
    <scope>IDENTIFICATION</scope>
</reference>
<evidence type="ECO:0000256" key="10">
    <source>
        <dbReference type="ARBA" id="ARBA00023054"/>
    </source>
</evidence>
<keyword evidence="11" id="KW-0496">Mitochondrion</keyword>
<feature type="region of interest" description="Disordered" evidence="20">
    <location>
        <begin position="460"/>
        <end position="486"/>
    </location>
</feature>
<feature type="coiled-coil region" evidence="19">
    <location>
        <begin position="425"/>
        <end position="459"/>
    </location>
</feature>
<evidence type="ECO:0000256" key="12">
    <source>
        <dbReference type="ARBA" id="ARBA00023136"/>
    </source>
</evidence>
<dbReference type="KEGG" id="clec:106670488"/>
<feature type="coiled-coil region" evidence="19">
    <location>
        <begin position="653"/>
        <end position="687"/>
    </location>
</feature>
<keyword evidence="24" id="KW-1185">Reference proteome</keyword>
<keyword evidence="9 21" id="KW-1133">Transmembrane helix</keyword>
<dbReference type="Pfam" id="PF00498">
    <property type="entry name" value="FHA"/>
    <property type="match status" value="1"/>
</dbReference>
<evidence type="ECO:0000256" key="16">
    <source>
        <dbReference type="ARBA" id="ARBA00061687"/>
    </source>
</evidence>
<evidence type="ECO:0000256" key="6">
    <source>
        <dbReference type="ARBA" id="ARBA00022553"/>
    </source>
</evidence>
<evidence type="ECO:0000256" key="17">
    <source>
        <dbReference type="ARBA" id="ARBA00066015"/>
    </source>
</evidence>
<keyword evidence="5" id="KW-0963">Cytoplasm</keyword>
<evidence type="ECO:0000313" key="24">
    <source>
        <dbReference type="Proteomes" id="UP000494040"/>
    </source>
</evidence>
<dbReference type="CDD" id="cd21911">
    <property type="entry name" value="CC1_SLMAP"/>
    <property type="match status" value="1"/>
</dbReference>
<evidence type="ECO:0000256" key="19">
    <source>
        <dbReference type="SAM" id="Coils"/>
    </source>
</evidence>
<evidence type="ECO:0000256" key="21">
    <source>
        <dbReference type="SAM" id="Phobius"/>
    </source>
</evidence>
<dbReference type="GO" id="GO:0005789">
    <property type="term" value="C:endoplasmic reticulum membrane"/>
    <property type="evidence" value="ECO:0007669"/>
    <property type="project" value="UniProtKB-SubCell"/>
</dbReference>
<comment type="subcellular location">
    <subcellularLocation>
        <location evidence="15">Cell membrane</location>
        <location evidence="15">Sarcolemma</location>
        <topology evidence="15">Single-pass type IV membrane protein</topology>
    </subcellularLocation>
    <subcellularLocation>
        <location evidence="1">Cytoplasm</location>
        <location evidence="1">Cytoskeleton</location>
        <location evidence="1">Microtubule organizing center</location>
        <location evidence="1">Centrosome</location>
    </subcellularLocation>
    <subcellularLocation>
        <location evidence="3">Endoplasmic reticulum membrane</location>
        <topology evidence="3">Single-pass membrane protein</topology>
    </subcellularLocation>
    <subcellularLocation>
        <location evidence="2">Mitochondrion membrane</location>
        <topology evidence="2">Single-pass membrane protein</topology>
    </subcellularLocation>
</comment>
<dbReference type="PROSITE" id="PS50006">
    <property type="entry name" value="FHA_DOMAIN"/>
    <property type="match status" value="1"/>
</dbReference>